<dbReference type="Pfam" id="PF00994">
    <property type="entry name" value="MoCF_biosynth"/>
    <property type="match status" value="1"/>
</dbReference>
<dbReference type="SMART" id="SM00852">
    <property type="entry name" value="MoCF_biosynth"/>
    <property type="match status" value="1"/>
</dbReference>
<feature type="domain" description="MoaB/Mog" evidence="3">
    <location>
        <begin position="5"/>
        <end position="147"/>
    </location>
</feature>
<evidence type="ECO:0000256" key="1">
    <source>
        <dbReference type="ARBA" id="ARBA00005046"/>
    </source>
</evidence>
<dbReference type="RefSeq" id="WP_344301068.1">
    <property type="nucleotide sequence ID" value="NZ_BAAAQW010000013.1"/>
</dbReference>
<dbReference type="InterPro" id="IPR036425">
    <property type="entry name" value="MoaB/Mog-like_dom_sf"/>
</dbReference>
<name>A0ABP5NV85_9MICC</name>
<accession>A0ABP5NV85</accession>
<evidence type="ECO:0000256" key="2">
    <source>
        <dbReference type="ARBA" id="ARBA00023150"/>
    </source>
</evidence>
<evidence type="ECO:0000259" key="3">
    <source>
        <dbReference type="SMART" id="SM00852"/>
    </source>
</evidence>
<reference evidence="5" key="1">
    <citation type="journal article" date="2019" name="Int. J. Syst. Evol. Microbiol.">
        <title>The Global Catalogue of Microorganisms (GCM) 10K type strain sequencing project: providing services to taxonomists for standard genome sequencing and annotation.</title>
        <authorList>
            <consortium name="The Broad Institute Genomics Platform"/>
            <consortium name="The Broad Institute Genome Sequencing Center for Infectious Disease"/>
            <person name="Wu L."/>
            <person name="Ma J."/>
        </authorList>
    </citation>
    <scope>NUCLEOTIDE SEQUENCE [LARGE SCALE GENOMIC DNA]</scope>
    <source>
        <strain evidence="5">JCM 16034</strain>
    </source>
</reference>
<organism evidence="4 5">
    <name type="scientific">Sinomonas flava</name>
    <dbReference type="NCBI Taxonomy" id="496857"/>
    <lineage>
        <taxon>Bacteria</taxon>
        <taxon>Bacillati</taxon>
        <taxon>Actinomycetota</taxon>
        <taxon>Actinomycetes</taxon>
        <taxon>Micrococcales</taxon>
        <taxon>Micrococcaceae</taxon>
        <taxon>Sinomonas</taxon>
    </lineage>
</organism>
<dbReference type="InterPro" id="IPR051920">
    <property type="entry name" value="MPT_Adenylyltrnsfr/MoaC-Rel"/>
</dbReference>
<dbReference type="Gene3D" id="3.40.980.10">
    <property type="entry name" value="MoaB/Mog-like domain"/>
    <property type="match status" value="1"/>
</dbReference>
<dbReference type="InterPro" id="IPR001453">
    <property type="entry name" value="MoaB/Mog_dom"/>
</dbReference>
<dbReference type="CDD" id="cd00886">
    <property type="entry name" value="MogA_MoaB"/>
    <property type="match status" value="1"/>
</dbReference>
<dbReference type="SUPFAM" id="SSF53218">
    <property type="entry name" value="Molybdenum cofactor biosynthesis proteins"/>
    <property type="match status" value="1"/>
</dbReference>
<keyword evidence="2" id="KW-0501">Molybdenum cofactor biosynthesis</keyword>
<dbReference type="NCBIfam" id="TIGR00177">
    <property type="entry name" value="molyb_syn"/>
    <property type="match status" value="1"/>
</dbReference>
<comment type="caution">
    <text evidence="4">The sequence shown here is derived from an EMBL/GenBank/DDBJ whole genome shotgun (WGS) entry which is preliminary data.</text>
</comment>
<proteinExistence type="predicted"/>
<dbReference type="PANTHER" id="PTHR43764">
    <property type="entry name" value="MOLYBDENUM COFACTOR BIOSYNTHESIS"/>
    <property type="match status" value="1"/>
</dbReference>
<dbReference type="PANTHER" id="PTHR43764:SF1">
    <property type="entry name" value="MOLYBDOPTERIN MOLYBDOTRANSFERASE"/>
    <property type="match status" value="1"/>
</dbReference>
<protein>
    <submittedName>
        <fullName evidence="4">MogA/MoaB family molybdenum cofactor biosynthesis protein</fullName>
    </submittedName>
</protein>
<dbReference type="Proteomes" id="UP001500432">
    <property type="component" value="Unassembled WGS sequence"/>
</dbReference>
<evidence type="ECO:0000313" key="5">
    <source>
        <dbReference type="Proteomes" id="UP001500432"/>
    </source>
</evidence>
<keyword evidence="5" id="KW-1185">Reference proteome</keyword>
<comment type="pathway">
    <text evidence="1">Cofactor biosynthesis; molybdopterin biosynthesis.</text>
</comment>
<dbReference type="EMBL" id="BAAAQW010000013">
    <property type="protein sequence ID" value="GAA2203194.1"/>
    <property type="molecule type" value="Genomic_DNA"/>
</dbReference>
<gene>
    <name evidence="4" type="ORF">GCM10009849_34640</name>
</gene>
<sequence>MRRAGIVIASTRAATGVYEDRSGPVIADWLADHGFEVIPAAVVPDGPSVGAALRALLALAPAVIVTSGGTGLSPDDLTPEETLPLLEREVPGIMEAIRRAGAAKTPLAPLSRGHAGTAGRTFIVNLPGSPSGVMDGLTVLDPLIGHICDQAEGAKDGAEHNHGGTGHGH</sequence>
<evidence type="ECO:0000313" key="4">
    <source>
        <dbReference type="EMBL" id="GAA2203194.1"/>
    </source>
</evidence>